<dbReference type="PROSITE" id="PS51471">
    <property type="entry name" value="FE2OG_OXY"/>
    <property type="match status" value="1"/>
</dbReference>
<evidence type="ECO:0000259" key="8">
    <source>
        <dbReference type="PROSITE" id="PS51471"/>
    </source>
</evidence>
<dbReference type="PANTHER" id="PTHR41536:SF1">
    <property type="entry name" value="PKHD-TYPE HYDROXYLASE YBIX"/>
    <property type="match status" value="1"/>
</dbReference>
<dbReference type="Pfam" id="PF13640">
    <property type="entry name" value="2OG-FeII_Oxy_3"/>
    <property type="match status" value="1"/>
</dbReference>
<dbReference type="InterPro" id="IPR041097">
    <property type="entry name" value="PKHD_C"/>
</dbReference>
<dbReference type="GO" id="GO:0006879">
    <property type="term" value="P:intracellular iron ion homeostasis"/>
    <property type="evidence" value="ECO:0007669"/>
    <property type="project" value="TreeGrafter"/>
</dbReference>
<evidence type="ECO:0000313" key="10">
    <source>
        <dbReference type="Proteomes" id="UP000481033"/>
    </source>
</evidence>
<dbReference type="Pfam" id="PF18331">
    <property type="entry name" value="PKHD_C"/>
    <property type="match status" value="1"/>
</dbReference>
<keyword evidence="6 7" id="KW-0408">Iron</keyword>
<feature type="binding site" evidence="7">
    <location>
        <position position="161"/>
    </location>
    <ligand>
        <name>2-oxoglutarate</name>
        <dbReference type="ChEBI" id="CHEBI:16810"/>
    </ligand>
</feature>
<comment type="caution">
    <text evidence="9">The sequence shown here is derived from an EMBL/GenBank/DDBJ whole genome shotgun (WGS) entry which is preliminary data.</text>
</comment>
<dbReference type="PANTHER" id="PTHR41536">
    <property type="entry name" value="PKHD-TYPE HYDROXYLASE YBIX"/>
    <property type="match status" value="1"/>
</dbReference>
<dbReference type="Proteomes" id="UP000481033">
    <property type="component" value="Unassembled WGS sequence"/>
</dbReference>
<evidence type="ECO:0000256" key="3">
    <source>
        <dbReference type="ARBA" id="ARBA00022896"/>
    </source>
</evidence>
<evidence type="ECO:0000256" key="2">
    <source>
        <dbReference type="ARBA" id="ARBA00022723"/>
    </source>
</evidence>
<dbReference type="GO" id="GO:0016706">
    <property type="term" value="F:2-oxoglutarate-dependent dioxygenase activity"/>
    <property type="evidence" value="ECO:0007669"/>
    <property type="project" value="UniProtKB-UniRule"/>
</dbReference>
<feature type="domain" description="Fe2OG dioxygenase" evidence="8">
    <location>
        <begin position="76"/>
        <end position="170"/>
    </location>
</feature>
<proteinExistence type="inferred from homology"/>
<evidence type="ECO:0000256" key="5">
    <source>
        <dbReference type="ARBA" id="ARBA00023002"/>
    </source>
</evidence>
<feature type="binding site" evidence="7">
    <location>
        <position position="94"/>
    </location>
    <ligand>
        <name>Fe cation</name>
        <dbReference type="ChEBI" id="CHEBI:24875"/>
    </ligand>
</feature>
<dbReference type="InterPro" id="IPR006620">
    <property type="entry name" value="Pro_4_hyd_alph"/>
</dbReference>
<dbReference type="HAMAP" id="MF_00657">
    <property type="entry name" value="Hydroxyl_YbiX"/>
    <property type="match status" value="1"/>
</dbReference>
<gene>
    <name evidence="9" type="ORF">DXZ20_35890</name>
</gene>
<dbReference type="InterPro" id="IPR023550">
    <property type="entry name" value="PKHD_hydroxylase"/>
</dbReference>
<keyword evidence="3 7" id="KW-0847">Vitamin C</keyword>
<dbReference type="NCBIfam" id="NF003974">
    <property type="entry name" value="PRK05467.1-3"/>
    <property type="match status" value="1"/>
</dbReference>
<evidence type="ECO:0000256" key="7">
    <source>
        <dbReference type="HAMAP-Rule" id="MF_00657"/>
    </source>
</evidence>
<dbReference type="AlphaFoldDB" id="A0A6M0RYF2"/>
<keyword evidence="5 7" id="KW-0560">Oxidoreductase</keyword>
<dbReference type="GO" id="GO:0031418">
    <property type="term" value="F:L-ascorbic acid binding"/>
    <property type="evidence" value="ECO:0007669"/>
    <property type="project" value="UniProtKB-KW"/>
</dbReference>
<dbReference type="InterPro" id="IPR005123">
    <property type="entry name" value="Oxoglu/Fe-dep_dioxygenase_dom"/>
</dbReference>
<evidence type="ECO:0000313" key="9">
    <source>
        <dbReference type="EMBL" id="NEZ60923.1"/>
    </source>
</evidence>
<accession>A0A6M0RYF2</accession>
<reference evidence="9 10" key="1">
    <citation type="journal article" date="2020" name="Microb. Ecol.">
        <title>Ecogenomics of the Marine Benthic Filamentous Cyanobacterium Adonisia.</title>
        <authorList>
            <person name="Walter J.M."/>
            <person name="Coutinho F.H."/>
            <person name="Leomil L."/>
            <person name="Hargreaves P.I."/>
            <person name="Campeao M.E."/>
            <person name="Vieira V.V."/>
            <person name="Silva B.S."/>
            <person name="Fistarol G.O."/>
            <person name="Salomon P.S."/>
            <person name="Sawabe T."/>
            <person name="Mino S."/>
            <person name="Hosokawa M."/>
            <person name="Miyashita H."/>
            <person name="Maruyama F."/>
            <person name="van Verk M.C."/>
            <person name="Dutilh B.E."/>
            <person name="Thompson C.C."/>
            <person name="Thompson F.L."/>
        </authorList>
    </citation>
    <scope>NUCLEOTIDE SEQUENCE [LARGE SCALE GENOMIC DNA]</scope>
    <source>
        <strain evidence="9 10">CCMR0081</strain>
    </source>
</reference>
<dbReference type="SMART" id="SM00702">
    <property type="entry name" value="P4Hc"/>
    <property type="match status" value="1"/>
</dbReference>
<dbReference type="NCBIfam" id="NF003975">
    <property type="entry name" value="PRK05467.1-4"/>
    <property type="match status" value="1"/>
</dbReference>
<dbReference type="Gene3D" id="2.60.120.620">
    <property type="entry name" value="q2cbj1_9rhob like domain"/>
    <property type="match status" value="1"/>
</dbReference>
<evidence type="ECO:0000256" key="6">
    <source>
        <dbReference type="ARBA" id="ARBA00023004"/>
    </source>
</evidence>
<keyword evidence="2 7" id="KW-0479">Metal-binding</keyword>
<protein>
    <submittedName>
        <fullName evidence="9">Fe2+-dependent dioxygenase</fullName>
    </submittedName>
</protein>
<keyword evidence="4 7" id="KW-0223">Dioxygenase</keyword>
<comment type="cofactor">
    <cofactor evidence="1 7">
        <name>L-ascorbate</name>
        <dbReference type="ChEBI" id="CHEBI:38290"/>
    </cofactor>
</comment>
<dbReference type="GO" id="GO:0006974">
    <property type="term" value="P:DNA damage response"/>
    <property type="evidence" value="ECO:0007669"/>
    <property type="project" value="TreeGrafter"/>
</dbReference>
<sequence length="217" mass="24156">MLFQIPDVLSGDELTQLHTALAKAEFVDGKVTAGWYAKQVKHNQQLKPGVGQPLEATVKAALTRHPLFQVAVRPKHVHSLRFSRYSPGMSYGTHADNAMMGGYRSDVSFTLFLSDPTDYAGGELVIEGADDEQHYKLSAGHAIVYPSSTLHRVNEVTQGQRLVVVGWVQSLVRAPDERELLFDIDTVRRSIFAQHGKTAEFDLLSKSVSNLLRRWAE</sequence>
<evidence type="ECO:0000256" key="1">
    <source>
        <dbReference type="ARBA" id="ARBA00001961"/>
    </source>
</evidence>
<evidence type="ECO:0000256" key="4">
    <source>
        <dbReference type="ARBA" id="ARBA00022964"/>
    </source>
</evidence>
<organism evidence="9 10">
    <name type="scientific">Adonisia turfae CCMR0081</name>
    <dbReference type="NCBI Taxonomy" id="2292702"/>
    <lineage>
        <taxon>Bacteria</taxon>
        <taxon>Bacillati</taxon>
        <taxon>Cyanobacteriota</taxon>
        <taxon>Adonisia</taxon>
        <taxon>Adonisia turfae</taxon>
    </lineage>
</organism>
<name>A0A6M0RYF2_9CYAN</name>
<dbReference type="EMBL" id="QXHD01000004">
    <property type="protein sequence ID" value="NEZ60923.1"/>
    <property type="molecule type" value="Genomic_DNA"/>
</dbReference>
<dbReference type="RefSeq" id="WP_163703215.1">
    <property type="nucleotide sequence ID" value="NZ_QXHD01000004.1"/>
</dbReference>
<dbReference type="InterPro" id="IPR044862">
    <property type="entry name" value="Pro_4_hyd_alph_FE2OG_OXY"/>
</dbReference>
<feature type="binding site" evidence="7">
    <location>
        <position position="96"/>
    </location>
    <ligand>
        <name>Fe cation</name>
        <dbReference type="ChEBI" id="CHEBI:24875"/>
    </ligand>
</feature>
<dbReference type="GO" id="GO:0005506">
    <property type="term" value="F:iron ion binding"/>
    <property type="evidence" value="ECO:0007669"/>
    <property type="project" value="UniProtKB-UniRule"/>
</dbReference>
<keyword evidence="10" id="KW-1185">Reference proteome</keyword>
<dbReference type="Gene3D" id="4.10.860.20">
    <property type="entry name" value="Rabenosyn, Rab binding domain"/>
    <property type="match status" value="1"/>
</dbReference>
<comment type="cofactor">
    <cofactor evidence="7">
        <name>Fe(2+)</name>
        <dbReference type="ChEBI" id="CHEBI:29033"/>
    </cofactor>
    <text evidence="7">Binds 1 Fe(2+) ion per subunit.</text>
</comment>
<feature type="binding site" evidence="7">
    <location>
        <position position="151"/>
    </location>
    <ligand>
        <name>Fe cation</name>
        <dbReference type="ChEBI" id="CHEBI:24875"/>
    </ligand>
</feature>